<dbReference type="PANTHER" id="PTHR38794:SF1">
    <property type="entry name" value="INTEGRAL MEMBRANE PROTEIN"/>
    <property type="match status" value="1"/>
</dbReference>
<dbReference type="EMBL" id="JAPQKH010000003">
    <property type="protein sequence ID" value="KAJ5106978.1"/>
    <property type="molecule type" value="Genomic_DNA"/>
</dbReference>
<evidence type="ECO:0000313" key="4">
    <source>
        <dbReference type="Proteomes" id="UP001149165"/>
    </source>
</evidence>
<feature type="transmembrane region" description="Helical" evidence="1">
    <location>
        <begin position="91"/>
        <end position="112"/>
    </location>
</feature>
<dbReference type="Proteomes" id="UP001149165">
    <property type="component" value="Unassembled WGS sequence"/>
</dbReference>
<reference evidence="3" key="2">
    <citation type="journal article" date="2023" name="IMA Fungus">
        <title>Comparative genomic study of the Penicillium genus elucidates a diverse pangenome and 15 lateral gene transfer events.</title>
        <authorList>
            <person name="Petersen C."/>
            <person name="Sorensen T."/>
            <person name="Nielsen M.R."/>
            <person name="Sondergaard T.E."/>
            <person name="Sorensen J.L."/>
            <person name="Fitzpatrick D.A."/>
            <person name="Frisvad J.C."/>
            <person name="Nielsen K.L."/>
        </authorList>
    </citation>
    <scope>NUCLEOTIDE SEQUENCE</scope>
    <source>
        <strain evidence="3">IBT 30069</strain>
    </source>
</reference>
<protein>
    <recommendedName>
        <fullName evidence="2">Rhodopsin domain-containing protein</fullName>
    </recommendedName>
</protein>
<feature type="transmembrane region" description="Helical" evidence="1">
    <location>
        <begin position="12"/>
        <end position="29"/>
    </location>
</feature>
<keyword evidence="1" id="KW-1133">Transmembrane helix</keyword>
<keyword evidence="1" id="KW-0812">Transmembrane</keyword>
<reference evidence="3" key="1">
    <citation type="submission" date="2022-11" db="EMBL/GenBank/DDBJ databases">
        <authorList>
            <person name="Petersen C."/>
        </authorList>
    </citation>
    <scope>NUCLEOTIDE SEQUENCE</scope>
    <source>
        <strain evidence="3">IBT 30069</strain>
    </source>
</reference>
<gene>
    <name evidence="3" type="ORF">N7456_003653</name>
</gene>
<feature type="transmembrane region" description="Helical" evidence="1">
    <location>
        <begin position="50"/>
        <end position="71"/>
    </location>
</feature>
<sequence>MKPELRQTWTPAINVLTWYMLVTSILSVLTRIGTKYWIFRKLTIDDVLSIGSMATCIGQSIAVSMATAAGLGQHLVTISDSNKQNMMKSQYAGDILFIISMCCSKLAILFFIRNLTPAALDRRFALGLGTFIGLWTVAGVFTAAFQCPVPSTWDYINGKCFDRQLSWWYYLGITNILSEAGIIVQALLVVIRVQADIHKKVVLGTVFCLRIFVVIAIICQLAYASQTRSSTDFSWDRWTVTVSTQMAQALSIITSCSPQFKPFLDSLRSSGMSLGGTSYGSKPRTYAYGTTYKASRGGRTADTRSDTHELVSMPEQNATHTLITTAADDCDAESQSSESRIIRETRTWTVTETRRD</sequence>
<dbReference type="OrthoDB" id="3918601at2759"/>
<comment type="caution">
    <text evidence="3">The sequence shown here is derived from an EMBL/GenBank/DDBJ whole genome shotgun (WGS) entry which is preliminary data.</text>
</comment>
<dbReference type="Pfam" id="PF20684">
    <property type="entry name" value="Fung_rhodopsin"/>
    <property type="match status" value="1"/>
</dbReference>
<dbReference type="PANTHER" id="PTHR38794">
    <property type="entry name" value="INTEGRAL MEMBRANE PROTEIN"/>
    <property type="match status" value="1"/>
</dbReference>
<evidence type="ECO:0000259" key="2">
    <source>
        <dbReference type="Pfam" id="PF20684"/>
    </source>
</evidence>
<keyword evidence="4" id="KW-1185">Reference proteome</keyword>
<accession>A0A9W9KIT7</accession>
<name>A0A9W9KIT7_9EURO</name>
<dbReference type="InterPro" id="IPR049326">
    <property type="entry name" value="Rhodopsin_dom_fungi"/>
</dbReference>
<feature type="transmembrane region" description="Helical" evidence="1">
    <location>
        <begin position="167"/>
        <end position="189"/>
    </location>
</feature>
<keyword evidence="1" id="KW-0472">Membrane</keyword>
<evidence type="ECO:0000256" key="1">
    <source>
        <dbReference type="SAM" id="Phobius"/>
    </source>
</evidence>
<feature type="transmembrane region" description="Helical" evidence="1">
    <location>
        <begin position="201"/>
        <end position="223"/>
    </location>
</feature>
<feature type="domain" description="Rhodopsin" evidence="2">
    <location>
        <begin position="31"/>
        <end position="264"/>
    </location>
</feature>
<proteinExistence type="predicted"/>
<dbReference type="AlphaFoldDB" id="A0A9W9KIT7"/>
<feature type="transmembrane region" description="Helical" evidence="1">
    <location>
        <begin position="124"/>
        <end position="145"/>
    </location>
</feature>
<organism evidence="3 4">
    <name type="scientific">Penicillium angulare</name>
    <dbReference type="NCBI Taxonomy" id="116970"/>
    <lineage>
        <taxon>Eukaryota</taxon>
        <taxon>Fungi</taxon>
        <taxon>Dikarya</taxon>
        <taxon>Ascomycota</taxon>
        <taxon>Pezizomycotina</taxon>
        <taxon>Eurotiomycetes</taxon>
        <taxon>Eurotiomycetidae</taxon>
        <taxon>Eurotiales</taxon>
        <taxon>Aspergillaceae</taxon>
        <taxon>Penicillium</taxon>
    </lineage>
</organism>
<evidence type="ECO:0000313" key="3">
    <source>
        <dbReference type="EMBL" id="KAJ5106978.1"/>
    </source>
</evidence>